<dbReference type="GO" id="GO:0046872">
    <property type="term" value="F:metal ion binding"/>
    <property type="evidence" value="ECO:0007669"/>
    <property type="project" value="UniProtKB-KW"/>
</dbReference>
<dbReference type="InterPro" id="IPR027806">
    <property type="entry name" value="HARBI1_dom"/>
</dbReference>
<evidence type="ECO:0000256" key="5">
    <source>
        <dbReference type="ARBA" id="ARBA00022723"/>
    </source>
</evidence>
<evidence type="ECO:0000313" key="10">
    <source>
        <dbReference type="Proteomes" id="UP000014500"/>
    </source>
</evidence>
<comment type="cofactor">
    <cofactor evidence="1">
        <name>a divalent metal cation</name>
        <dbReference type="ChEBI" id="CHEBI:60240"/>
    </cofactor>
</comment>
<sequence length="272" mass="31137">MVVRKRKLQEFYQTVFIAHYILAENVEEEDEAFAAYLERTKYLYAKRYLQSRQPIPKSRHFNGILSEYDDDRFARYSRTSKEMFLELLNLIKDNPVFYQPTGRPQIITDLQLLITLFRLGHSGNAASILEVSSRFGVSDGGTIANCTKRVIKAFCSLSAEIIKWPSSCERRTIAQESGLHGLPNCIAYIDGSHIRLSREPSGDGLSYFNRKQFYSLNLAAVATRDHKIIAFQLGYPGKVHDACVYKSMALYKNPHQFFGHNEYIVGDPAYPI</sequence>
<dbReference type="EMBL" id="AFFK01021867">
    <property type="status" value="NOT_ANNOTATED_CDS"/>
    <property type="molecule type" value="Genomic_DNA"/>
</dbReference>
<dbReference type="Pfam" id="PF13359">
    <property type="entry name" value="DDE_Tnp_4"/>
    <property type="match status" value="1"/>
</dbReference>
<dbReference type="PANTHER" id="PTHR22930:SF85">
    <property type="entry name" value="GH03217P-RELATED"/>
    <property type="match status" value="1"/>
</dbReference>
<keyword evidence="4" id="KW-0540">Nuclease</keyword>
<evidence type="ECO:0000256" key="3">
    <source>
        <dbReference type="ARBA" id="ARBA00006958"/>
    </source>
</evidence>
<evidence type="ECO:0000256" key="7">
    <source>
        <dbReference type="ARBA" id="ARBA00023242"/>
    </source>
</evidence>
<feature type="domain" description="DDE Tnp4" evidence="8">
    <location>
        <begin position="189"/>
        <end position="272"/>
    </location>
</feature>
<dbReference type="STRING" id="126957.T1J7F6"/>
<comment type="similarity">
    <text evidence="3">Belongs to the HARBI1 family.</text>
</comment>
<dbReference type="PhylomeDB" id="T1J7F6"/>
<dbReference type="GO" id="GO:0004518">
    <property type="term" value="F:nuclease activity"/>
    <property type="evidence" value="ECO:0007669"/>
    <property type="project" value="UniProtKB-KW"/>
</dbReference>
<keyword evidence="5" id="KW-0479">Metal-binding</keyword>
<proteinExistence type="inferred from homology"/>
<comment type="subcellular location">
    <subcellularLocation>
        <location evidence="2">Nucleus</location>
    </subcellularLocation>
</comment>
<dbReference type="OMA" id="TIANCTK"/>
<protein>
    <recommendedName>
        <fullName evidence="8">DDE Tnp4 domain-containing protein</fullName>
    </recommendedName>
</protein>
<keyword evidence="7" id="KW-0539">Nucleus</keyword>
<reference evidence="9" key="2">
    <citation type="submission" date="2015-02" db="UniProtKB">
        <authorList>
            <consortium name="EnsemblMetazoa"/>
        </authorList>
    </citation>
    <scope>IDENTIFICATION</scope>
</reference>
<name>T1J7F6_STRMM</name>
<accession>T1J7F6</accession>
<dbReference type="InterPro" id="IPR045249">
    <property type="entry name" value="HARBI1-like"/>
</dbReference>
<dbReference type="eggNOG" id="KOG4585">
    <property type="taxonomic scope" value="Eukaryota"/>
</dbReference>
<evidence type="ECO:0000256" key="4">
    <source>
        <dbReference type="ARBA" id="ARBA00022722"/>
    </source>
</evidence>
<dbReference type="PANTHER" id="PTHR22930">
    <property type="match status" value="1"/>
</dbReference>
<dbReference type="GO" id="GO:0005634">
    <property type="term" value="C:nucleus"/>
    <property type="evidence" value="ECO:0007669"/>
    <property type="project" value="UniProtKB-SubCell"/>
</dbReference>
<dbReference type="GO" id="GO:0016787">
    <property type="term" value="F:hydrolase activity"/>
    <property type="evidence" value="ECO:0007669"/>
    <property type="project" value="UniProtKB-KW"/>
</dbReference>
<dbReference type="Proteomes" id="UP000014500">
    <property type="component" value="Unassembled WGS sequence"/>
</dbReference>
<reference evidence="10" key="1">
    <citation type="submission" date="2011-05" db="EMBL/GenBank/DDBJ databases">
        <authorList>
            <person name="Richards S.R."/>
            <person name="Qu J."/>
            <person name="Jiang H."/>
            <person name="Jhangiani S.N."/>
            <person name="Agravi P."/>
            <person name="Goodspeed R."/>
            <person name="Gross S."/>
            <person name="Mandapat C."/>
            <person name="Jackson L."/>
            <person name="Mathew T."/>
            <person name="Pu L."/>
            <person name="Thornton R."/>
            <person name="Saada N."/>
            <person name="Wilczek-Boney K.B."/>
            <person name="Lee S."/>
            <person name="Kovar C."/>
            <person name="Wu Y."/>
            <person name="Scherer S.E."/>
            <person name="Worley K.C."/>
            <person name="Muzny D.M."/>
            <person name="Gibbs R."/>
        </authorList>
    </citation>
    <scope>NUCLEOTIDE SEQUENCE</scope>
    <source>
        <strain evidence="10">Brora</strain>
    </source>
</reference>
<dbReference type="EnsemblMetazoa" id="SMAR009598-RA">
    <property type="protein sequence ID" value="SMAR009598-PA"/>
    <property type="gene ID" value="SMAR009598"/>
</dbReference>
<keyword evidence="6" id="KW-0378">Hydrolase</keyword>
<organism evidence="9 10">
    <name type="scientific">Strigamia maritima</name>
    <name type="common">European centipede</name>
    <name type="synonym">Geophilus maritimus</name>
    <dbReference type="NCBI Taxonomy" id="126957"/>
    <lineage>
        <taxon>Eukaryota</taxon>
        <taxon>Metazoa</taxon>
        <taxon>Ecdysozoa</taxon>
        <taxon>Arthropoda</taxon>
        <taxon>Myriapoda</taxon>
        <taxon>Chilopoda</taxon>
        <taxon>Pleurostigmophora</taxon>
        <taxon>Geophilomorpha</taxon>
        <taxon>Linotaeniidae</taxon>
        <taxon>Strigamia</taxon>
    </lineage>
</organism>
<dbReference type="HOGENOM" id="CLU_018552_1_4_1"/>
<dbReference type="AlphaFoldDB" id="T1J7F6"/>
<evidence type="ECO:0000256" key="6">
    <source>
        <dbReference type="ARBA" id="ARBA00022801"/>
    </source>
</evidence>
<evidence type="ECO:0000313" key="9">
    <source>
        <dbReference type="EnsemblMetazoa" id="SMAR009598-PA"/>
    </source>
</evidence>
<evidence type="ECO:0000256" key="2">
    <source>
        <dbReference type="ARBA" id="ARBA00004123"/>
    </source>
</evidence>
<evidence type="ECO:0000256" key="1">
    <source>
        <dbReference type="ARBA" id="ARBA00001968"/>
    </source>
</evidence>
<evidence type="ECO:0000259" key="8">
    <source>
        <dbReference type="Pfam" id="PF13359"/>
    </source>
</evidence>
<keyword evidence="10" id="KW-1185">Reference proteome</keyword>